<proteinExistence type="predicted"/>
<dbReference type="EMBL" id="CT868127">
    <property type="protein sequence ID" value="CAK72525.1"/>
    <property type="molecule type" value="Genomic_DNA"/>
</dbReference>
<dbReference type="AlphaFoldDB" id="A0CP08"/>
<keyword evidence="2" id="KW-1185">Reference proteome</keyword>
<dbReference type="Proteomes" id="UP000000600">
    <property type="component" value="Unassembled WGS sequence"/>
</dbReference>
<gene>
    <name evidence="1" type="ORF">GSPATT00038794001</name>
</gene>
<accession>A0CP08</accession>
<protein>
    <submittedName>
        <fullName evidence="1">Uncharacterized protein</fullName>
    </submittedName>
</protein>
<dbReference type="HOGENOM" id="CLU_1386549_0_0_1"/>
<dbReference type="RefSeq" id="XP_001439922.1">
    <property type="nucleotide sequence ID" value="XM_001439885.1"/>
</dbReference>
<sequence>MSHLHLKNNRHKFQPAQSLLPPLIQKSLLQQAHLDDKILPLFYEQIIFLVYTSKDSSYFEYSIEHYSHRIEFIAKSIQLQLNKYVITQKEQQHQNYQSDYSSPFVQAARVFSIQALVQLHELKFTLLDAEQTQIKLKFGYVVLEEDYKYMFRIQELVKEAFEHLIQQQKMVDFNQILKKRKLVLSSIKYSLIKCMQC</sequence>
<dbReference type="KEGG" id="ptm:GSPATT00038794001"/>
<dbReference type="InParanoid" id="A0CP08"/>
<dbReference type="GeneID" id="5025705"/>
<reference evidence="1 2" key="1">
    <citation type="journal article" date="2006" name="Nature">
        <title>Global trends of whole-genome duplications revealed by the ciliate Paramecium tetraurelia.</title>
        <authorList>
            <consortium name="Genoscope"/>
            <person name="Aury J.-M."/>
            <person name="Jaillon O."/>
            <person name="Duret L."/>
            <person name="Noel B."/>
            <person name="Jubin C."/>
            <person name="Porcel B.M."/>
            <person name="Segurens B."/>
            <person name="Daubin V."/>
            <person name="Anthouard V."/>
            <person name="Aiach N."/>
            <person name="Arnaiz O."/>
            <person name="Billaut A."/>
            <person name="Beisson J."/>
            <person name="Blanc I."/>
            <person name="Bouhouche K."/>
            <person name="Camara F."/>
            <person name="Duharcourt S."/>
            <person name="Guigo R."/>
            <person name="Gogendeau D."/>
            <person name="Katinka M."/>
            <person name="Keller A.-M."/>
            <person name="Kissmehl R."/>
            <person name="Klotz C."/>
            <person name="Koll F."/>
            <person name="Le Moue A."/>
            <person name="Lepere C."/>
            <person name="Malinsky S."/>
            <person name="Nowacki M."/>
            <person name="Nowak J.K."/>
            <person name="Plattner H."/>
            <person name="Poulain J."/>
            <person name="Ruiz F."/>
            <person name="Serrano V."/>
            <person name="Zagulski M."/>
            <person name="Dessen P."/>
            <person name="Betermier M."/>
            <person name="Weissenbach J."/>
            <person name="Scarpelli C."/>
            <person name="Schachter V."/>
            <person name="Sperling L."/>
            <person name="Meyer E."/>
            <person name="Cohen J."/>
            <person name="Wincker P."/>
        </authorList>
    </citation>
    <scope>NUCLEOTIDE SEQUENCE [LARGE SCALE GENOMIC DNA]</scope>
    <source>
        <strain evidence="1 2">Stock d4-2</strain>
    </source>
</reference>
<organism evidence="1 2">
    <name type="scientific">Paramecium tetraurelia</name>
    <dbReference type="NCBI Taxonomy" id="5888"/>
    <lineage>
        <taxon>Eukaryota</taxon>
        <taxon>Sar</taxon>
        <taxon>Alveolata</taxon>
        <taxon>Ciliophora</taxon>
        <taxon>Intramacronucleata</taxon>
        <taxon>Oligohymenophorea</taxon>
        <taxon>Peniculida</taxon>
        <taxon>Parameciidae</taxon>
        <taxon>Paramecium</taxon>
    </lineage>
</organism>
<evidence type="ECO:0000313" key="2">
    <source>
        <dbReference type="Proteomes" id="UP000000600"/>
    </source>
</evidence>
<name>A0CP08_PARTE</name>
<evidence type="ECO:0000313" key="1">
    <source>
        <dbReference type="EMBL" id="CAK72525.1"/>
    </source>
</evidence>